<proteinExistence type="predicted"/>
<evidence type="ECO:0000313" key="2">
    <source>
        <dbReference type="EMBL" id="EPR10340.1"/>
    </source>
</evidence>
<reference evidence="2 3" key="1">
    <citation type="journal article" date="2013" name="Genome Announc.">
        <title>Draft Genome Sequence of the Cellulolytic Bacterium Clostridium papyrosolvens C7 (ATCC 700395).</title>
        <authorList>
            <person name="Zepeda V."/>
            <person name="Dassa B."/>
            <person name="Borovok I."/>
            <person name="Lamed R."/>
            <person name="Bayer E.A."/>
            <person name="Cate J.H."/>
        </authorList>
    </citation>
    <scope>NUCLEOTIDE SEQUENCE [LARGE SCALE GENOMIC DNA]</scope>
    <source>
        <strain evidence="2 3">C7</strain>
    </source>
</reference>
<dbReference type="InterPro" id="IPR036514">
    <property type="entry name" value="SGNH_hydro_sf"/>
</dbReference>
<dbReference type="RefSeq" id="WP_020816043.1">
    <property type="nucleotide sequence ID" value="NZ_ATAY01000063.1"/>
</dbReference>
<gene>
    <name evidence="2" type="ORF">L323_12845</name>
</gene>
<protein>
    <submittedName>
        <fullName evidence="2">Lipolytic enzyme, G-D-S-L</fullName>
    </submittedName>
</protein>
<feature type="domain" description="SGNH hydrolase-type esterase" evidence="1">
    <location>
        <begin position="8"/>
        <end position="187"/>
    </location>
</feature>
<dbReference type="PANTHER" id="PTHR30383">
    <property type="entry name" value="THIOESTERASE 1/PROTEASE 1/LYSOPHOSPHOLIPASE L1"/>
    <property type="match status" value="1"/>
</dbReference>
<dbReference type="Gene3D" id="3.40.50.1110">
    <property type="entry name" value="SGNH hydrolase"/>
    <property type="match status" value="1"/>
</dbReference>
<dbReference type="InterPro" id="IPR051532">
    <property type="entry name" value="Ester_Hydrolysis_Enzymes"/>
</dbReference>
<dbReference type="Proteomes" id="UP000016860">
    <property type="component" value="Unassembled WGS sequence"/>
</dbReference>
<evidence type="ECO:0000259" key="1">
    <source>
        <dbReference type="Pfam" id="PF13472"/>
    </source>
</evidence>
<organism evidence="2 3">
    <name type="scientific">Ruminiclostridium papyrosolvens C7</name>
    <dbReference type="NCBI Taxonomy" id="1330534"/>
    <lineage>
        <taxon>Bacteria</taxon>
        <taxon>Bacillati</taxon>
        <taxon>Bacillota</taxon>
        <taxon>Clostridia</taxon>
        <taxon>Eubacteriales</taxon>
        <taxon>Oscillospiraceae</taxon>
        <taxon>Ruminiclostridium</taxon>
    </lineage>
</organism>
<dbReference type="EMBL" id="ATAY01000063">
    <property type="protein sequence ID" value="EPR10340.1"/>
    <property type="molecule type" value="Genomic_DNA"/>
</dbReference>
<dbReference type="SUPFAM" id="SSF52266">
    <property type="entry name" value="SGNH hydrolase"/>
    <property type="match status" value="1"/>
</dbReference>
<evidence type="ECO:0000313" key="3">
    <source>
        <dbReference type="Proteomes" id="UP000016860"/>
    </source>
</evidence>
<dbReference type="STRING" id="1330534.L323_12845"/>
<dbReference type="PATRIC" id="fig|1330534.3.peg.2545"/>
<comment type="caution">
    <text evidence="2">The sequence shown here is derived from an EMBL/GenBank/DDBJ whole genome shotgun (WGS) entry which is preliminary data.</text>
</comment>
<sequence length="211" mass="23519">MNKKKIVCFGDSNTWGYNAETDGRFDDDVRWTGVLGNELGSDYSVVEEGLNGRTTVFEDPLNEGLSGIKHLFPTIMSQSPMDLLIIMLGTNDTKQRFSATPQNIADGVDRLIKKAVISNVWRNEPKILIIAPIIIDRMCYFSHVAGGMGSLCAEKSQDLPALMMKCAQMNNCEFMDCNDYAKVNEIDYMHLDAVSHKVFGKAVAEKVKQIL</sequence>
<dbReference type="Pfam" id="PF13472">
    <property type="entry name" value="Lipase_GDSL_2"/>
    <property type="match status" value="1"/>
</dbReference>
<dbReference type="OrthoDB" id="164654at2"/>
<dbReference type="InterPro" id="IPR013830">
    <property type="entry name" value="SGNH_hydro"/>
</dbReference>
<dbReference type="PANTHER" id="PTHR30383:SF29">
    <property type="entry name" value="SGNH HYDROLASE-TYPE ESTERASE DOMAIN-CONTAINING PROTEIN"/>
    <property type="match status" value="1"/>
</dbReference>
<accession>U4R0W5</accession>
<name>U4R0W5_9FIRM</name>
<dbReference type="AlphaFoldDB" id="U4R0W5"/>